<keyword evidence="2" id="KW-1133">Transmembrane helix</keyword>
<evidence type="ECO:0000259" key="3">
    <source>
        <dbReference type="PROSITE" id="PS50885"/>
    </source>
</evidence>
<sequence>MNLAELQDSFTAHDNHVNVFSKIIQERNPIGILFIQSDLTGFQQRLYLYIVTVFGVMFISLILTSLLAGYLQNIITQPVYNLLHVMTTVTREKNYTLRAPKTVNDEIGKLIDGFNEMLANIAARDQEIRILNKQLTEENSRMGAELDITRRLQQMVLPTTNELQQVEGLDIAGFMEPADEVGGDYYDVLQHDGRVKIGIGDVTGHGLESGVVMLMVQMAVRTLLTNNVTDPKAFLAILNRAVFDNVHRMQSDKNLTLTLLDYEAGVLRFVGQHEDILLVRQNGKVECIDTLNLGFMVGLVREISDFLVSEELNLAIGEGIVLYTDGITEARDDEGNLFGLERLCDVIQAHWQLSAKKIQQAIISDVLRHINGYKIADDITLLVIKRMA</sequence>
<dbReference type="InterPro" id="IPR052016">
    <property type="entry name" value="Bact_Sigma-Reg"/>
</dbReference>
<dbReference type="EMBL" id="CP018889">
    <property type="protein sequence ID" value="AUI70242.2"/>
    <property type="molecule type" value="Genomic_DNA"/>
</dbReference>
<dbReference type="GO" id="GO:0016020">
    <property type="term" value="C:membrane"/>
    <property type="evidence" value="ECO:0007669"/>
    <property type="project" value="InterPro"/>
</dbReference>
<dbReference type="InterPro" id="IPR003660">
    <property type="entry name" value="HAMP_dom"/>
</dbReference>
<keyword evidence="2" id="KW-0472">Membrane</keyword>
<reference evidence="5" key="1">
    <citation type="submission" date="2016-12" db="EMBL/GenBank/DDBJ databases">
        <title>Complete Genome Sequence of Beggiatoa leptomitiformis D-401.</title>
        <authorList>
            <person name="Fomenkov A."/>
            <person name="Vincze T."/>
            <person name="Grabovich M."/>
            <person name="Anton B.P."/>
            <person name="Dubinina G."/>
            <person name="Orlova M."/>
            <person name="Belousova E."/>
            <person name="Roberts R.J."/>
        </authorList>
    </citation>
    <scope>NUCLEOTIDE SEQUENCE [LARGE SCALE GENOMIC DNA]</scope>
    <source>
        <strain evidence="5">D-401</strain>
    </source>
</reference>
<gene>
    <name evidence="4" type="ORF">BLE401_17075</name>
</gene>
<evidence type="ECO:0000256" key="2">
    <source>
        <dbReference type="SAM" id="Phobius"/>
    </source>
</evidence>
<keyword evidence="1" id="KW-0378">Hydrolase</keyword>
<dbReference type="OrthoDB" id="9802500at2"/>
<dbReference type="Pfam" id="PF07228">
    <property type="entry name" value="SpoIIE"/>
    <property type="match status" value="1"/>
</dbReference>
<evidence type="ECO:0000256" key="1">
    <source>
        <dbReference type="ARBA" id="ARBA00022801"/>
    </source>
</evidence>
<accession>A0A2N9YI85</accession>
<dbReference type="SMART" id="SM00331">
    <property type="entry name" value="PP2C_SIG"/>
    <property type="match status" value="1"/>
</dbReference>
<organism evidence="4 5">
    <name type="scientific">Beggiatoa leptomitoformis</name>
    <dbReference type="NCBI Taxonomy" id="288004"/>
    <lineage>
        <taxon>Bacteria</taxon>
        <taxon>Pseudomonadati</taxon>
        <taxon>Pseudomonadota</taxon>
        <taxon>Gammaproteobacteria</taxon>
        <taxon>Thiotrichales</taxon>
        <taxon>Thiotrichaceae</taxon>
        <taxon>Beggiatoa</taxon>
    </lineage>
</organism>
<feature type="domain" description="HAMP" evidence="3">
    <location>
        <begin position="73"/>
        <end position="126"/>
    </location>
</feature>
<evidence type="ECO:0000313" key="5">
    <source>
        <dbReference type="Proteomes" id="UP000234271"/>
    </source>
</evidence>
<dbReference type="InterPro" id="IPR001932">
    <property type="entry name" value="PPM-type_phosphatase-like_dom"/>
</dbReference>
<proteinExistence type="predicted"/>
<dbReference type="PROSITE" id="PS50885">
    <property type="entry name" value="HAMP"/>
    <property type="match status" value="1"/>
</dbReference>
<dbReference type="CDD" id="cd06225">
    <property type="entry name" value="HAMP"/>
    <property type="match status" value="1"/>
</dbReference>
<keyword evidence="5" id="KW-1185">Reference proteome</keyword>
<protein>
    <submittedName>
        <fullName evidence="4">SpoIIE family protein phosphatase</fullName>
    </submittedName>
</protein>
<dbReference type="Gene3D" id="6.10.340.10">
    <property type="match status" value="1"/>
</dbReference>
<feature type="transmembrane region" description="Helical" evidence="2">
    <location>
        <begin position="46"/>
        <end position="71"/>
    </location>
</feature>
<dbReference type="GO" id="GO:0016791">
    <property type="term" value="F:phosphatase activity"/>
    <property type="evidence" value="ECO:0007669"/>
    <property type="project" value="TreeGrafter"/>
</dbReference>
<dbReference type="SMART" id="SM00304">
    <property type="entry name" value="HAMP"/>
    <property type="match status" value="1"/>
</dbReference>
<dbReference type="AlphaFoldDB" id="A0A2N9YI85"/>
<name>A0A2N9YI85_9GAMM</name>
<dbReference type="Proteomes" id="UP000234271">
    <property type="component" value="Chromosome"/>
</dbReference>
<dbReference type="InterPro" id="IPR036457">
    <property type="entry name" value="PPM-type-like_dom_sf"/>
</dbReference>
<evidence type="ECO:0000313" key="4">
    <source>
        <dbReference type="EMBL" id="AUI70242.2"/>
    </source>
</evidence>
<dbReference type="GO" id="GO:0007165">
    <property type="term" value="P:signal transduction"/>
    <property type="evidence" value="ECO:0007669"/>
    <property type="project" value="InterPro"/>
</dbReference>
<keyword evidence="2" id="KW-0812">Transmembrane</keyword>
<dbReference type="PANTHER" id="PTHR43156">
    <property type="entry name" value="STAGE II SPORULATION PROTEIN E-RELATED"/>
    <property type="match status" value="1"/>
</dbReference>
<dbReference type="SUPFAM" id="SSF158472">
    <property type="entry name" value="HAMP domain-like"/>
    <property type="match status" value="1"/>
</dbReference>
<dbReference type="PANTHER" id="PTHR43156:SF2">
    <property type="entry name" value="STAGE II SPORULATION PROTEIN E"/>
    <property type="match status" value="1"/>
</dbReference>
<dbReference type="Gene3D" id="3.60.40.10">
    <property type="entry name" value="PPM-type phosphatase domain"/>
    <property type="match status" value="1"/>
</dbReference>